<dbReference type="STRING" id="1302687.SAMN05444267_1002189"/>
<name>A0A1M6R620_9FLAO</name>
<reference evidence="2" key="1">
    <citation type="submission" date="2016-11" db="EMBL/GenBank/DDBJ databases">
        <authorList>
            <person name="Varghese N."/>
            <person name="Submissions S."/>
        </authorList>
    </citation>
    <scope>NUCLEOTIDE SEQUENCE [LARGE SCALE GENOMIC DNA]</scope>
    <source>
        <strain evidence="2">DSM 26899</strain>
    </source>
</reference>
<keyword evidence="2" id="KW-1185">Reference proteome</keyword>
<gene>
    <name evidence="1" type="ORF">SAMN05444267_1002189</name>
</gene>
<evidence type="ECO:0000313" key="1">
    <source>
        <dbReference type="EMBL" id="SHK27904.1"/>
    </source>
</evidence>
<proteinExistence type="predicted"/>
<dbReference type="RefSeq" id="WP_073290485.1">
    <property type="nucleotide sequence ID" value="NZ_FRAV01000002.1"/>
</dbReference>
<organism evidence="1 2">
    <name type="scientific">Chryseobacterium polytrichastri</name>
    <dbReference type="NCBI Taxonomy" id="1302687"/>
    <lineage>
        <taxon>Bacteria</taxon>
        <taxon>Pseudomonadati</taxon>
        <taxon>Bacteroidota</taxon>
        <taxon>Flavobacteriia</taxon>
        <taxon>Flavobacteriales</taxon>
        <taxon>Weeksellaceae</taxon>
        <taxon>Chryseobacterium group</taxon>
        <taxon>Chryseobacterium</taxon>
    </lineage>
</organism>
<dbReference type="AlphaFoldDB" id="A0A1M6R620"/>
<dbReference type="Proteomes" id="UP000184364">
    <property type="component" value="Unassembled WGS sequence"/>
</dbReference>
<dbReference type="EMBL" id="FRAV01000002">
    <property type="protein sequence ID" value="SHK27904.1"/>
    <property type="molecule type" value="Genomic_DNA"/>
</dbReference>
<evidence type="ECO:0008006" key="3">
    <source>
        <dbReference type="Google" id="ProtNLM"/>
    </source>
</evidence>
<accession>A0A1M6R620</accession>
<sequence>MSKILAGLFNSQNNYKKLEKDLETSGFGNSEYIVYVDDSHNTPQYLASVAIKDSEQASNAQNVFSQNSVLKTYSFDNMSIEQADYQNIKKLIDARSKAEIHNSPDVKIKGSTNGMDSEVKF</sequence>
<dbReference type="OrthoDB" id="1259979at2"/>
<evidence type="ECO:0000313" key="2">
    <source>
        <dbReference type="Proteomes" id="UP000184364"/>
    </source>
</evidence>
<protein>
    <recommendedName>
        <fullName evidence="3">Heat induced stress protein YflT</fullName>
    </recommendedName>
</protein>